<reference evidence="1" key="1">
    <citation type="submission" date="2023-07" db="EMBL/GenBank/DDBJ databases">
        <title>draft genome sequence of fig (Ficus carica).</title>
        <authorList>
            <person name="Takahashi T."/>
            <person name="Nishimura K."/>
        </authorList>
    </citation>
    <scope>NUCLEOTIDE SEQUENCE</scope>
</reference>
<proteinExistence type="predicted"/>
<name>A0AA88DP20_FICCA</name>
<comment type="caution">
    <text evidence="1">The sequence shown here is derived from an EMBL/GenBank/DDBJ whole genome shotgun (WGS) entry which is preliminary data.</text>
</comment>
<sequence length="53" mass="6254">MREKEMLARMARLMAHVTGRRGEAIWARVREVQGSQTRWRLEAHDREMSNGDS</sequence>
<organism evidence="1 2">
    <name type="scientific">Ficus carica</name>
    <name type="common">Common fig</name>
    <dbReference type="NCBI Taxonomy" id="3494"/>
    <lineage>
        <taxon>Eukaryota</taxon>
        <taxon>Viridiplantae</taxon>
        <taxon>Streptophyta</taxon>
        <taxon>Embryophyta</taxon>
        <taxon>Tracheophyta</taxon>
        <taxon>Spermatophyta</taxon>
        <taxon>Magnoliopsida</taxon>
        <taxon>eudicotyledons</taxon>
        <taxon>Gunneridae</taxon>
        <taxon>Pentapetalae</taxon>
        <taxon>rosids</taxon>
        <taxon>fabids</taxon>
        <taxon>Rosales</taxon>
        <taxon>Moraceae</taxon>
        <taxon>Ficeae</taxon>
        <taxon>Ficus</taxon>
    </lineage>
</organism>
<dbReference type="AlphaFoldDB" id="A0AA88DP20"/>
<gene>
    <name evidence="1" type="ORF">TIFTF001_027919</name>
</gene>
<evidence type="ECO:0000313" key="1">
    <source>
        <dbReference type="EMBL" id="GMN58830.1"/>
    </source>
</evidence>
<keyword evidence="2" id="KW-1185">Reference proteome</keyword>
<dbReference type="Gramene" id="FCD_00028893-RA">
    <property type="protein sequence ID" value="FCD_00028893-RA:cds"/>
    <property type="gene ID" value="FCD_00028893"/>
</dbReference>
<accession>A0AA88DP20</accession>
<evidence type="ECO:0000313" key="2">
    <source>
        <dbReference type="Proteomes" id="UP001187192"/>
    </source>
</evidence>
<dbReference type="EMBL" id="BTGU01000081">
    <property type="protein sequence ID" value="GMN58830.1"/>
    <property type="molecule type" value="Genomic_DNA"/>
</dbReference>
<protein>
    <submittedName>
        <fullName evidence="1">Uncharacterized protein</fullName>
    </submittedName>
</protein>
<dbReference type="Proteomes" id="UP001187192">
    <property type="component" value="Unassembled WGS sequence"/>
</dbReference>